<keyword evidence="2" id="KW-1185">Reference proteome</keyword>
<dbReference type="Proteomes" id="UP001310022">
    <property type="component" value="Unassembled WGS sequence"/>
</dbReference>
<name>A0AAN5AN32_9BACT</name>
<reference evidence="1 2" key="1">
    <citation type="submission" date="2021-12" db="EMBL/GenBank/DDBJ databases">
        <title>Genome sequencing of bacteria with rrn-lacking chromosome and rrn-plasmid.</title>
        <authorList>
            <person name="Anda M."/>
            <person name="Iwasaki W."/>
        </authorList>
    </citation>
    <scope>NUCLEOTIDE SEQUENCE [LARGE SCALE GENOMIC DNA]</scope>
    <source>
        <strain evidence="1 2">NBRC 15940</strain>
    </source>
</reference>
<comment type="caution">
    <text evidence="1">The sequence shown here is derived from an EMBL/GenBank/DDBJ whole genome shotgun (WGS) entry which is preliminary data.</text>
</comment>
<gene>
    <name evidence="1" type="ORF">PEDI_56460</name>
</gene>
<dbReference type="AlphaFoldDB" id="A0AAN5AN32"/>
<dbReference type="EMBL" id="BQKE01000013">
    <property type="protein sequence ID" value="GJM65094.1"/>
    <property type="molecule type" value="Genomic_DNA"/>
</dbReference>
<protein>
    <submittedName>
        <fullName evidence="1">Uncharacterized protein</fullName>
    </submittedName>
</protein>
<evidence type="ECO:0000313" key="2">
    <source>
        <dbReference type="Proteomes" id="UP001310022"/>
    </source>
</evidence>
<evidence type="ECO:0000313" key="1">
    <source>
        <dbReference type="EMBL" id="GJM65094.1"/>
    </source>
</evidence>
<proteinExistence type="predicted"/>
<dbReference type="RefSeq" id="WP_338240143.1">
    <property type="nucleotide sequence ID" value="NZ_BQKE01000013.1"/>
</dbReference>
<sequence>MGYLNRVLKDKDLKKILEYKAIQGPKTDTLLLSKSELPENLVFIGQDSIISEIDSIQVELEITDSKNCSVNCYTILYKNKEKAMVPVKCHNYEFLIGTGSKLMKVFLQSESLLYGKNRRF</sequence>
<accession>A0AAN5AN32</accession>
<organism evidence="1 2">
    <name type="scientific">Persicobacter diffluens</name>
    <dbReference type="NCBI Taxonomy" id="981"/>
    <lineage>
        <taxon>Bacteria</taxon>
        <taxon>Pseudomonadati</taxon>
        <taxon>Bacteroidota</taxon>
        <taxon>Cytophagia</taxon>
        <taxon>Cytophagales</taxon>
        <taxon>Persicobacteraceae</taxon>
        <taxon>Persicobacter</taxon>
    </lineage>
</organism>